<organism evidence="2 3">
    <name type="scientific">Methylophaga thiooxydans</name>
    <dbReference type="NCBI Taxonomy" id="392484"/>
    <lineage>
        <taxon>Bacteria</taxon>
        <taxon>Pseudomonadati</taxon>
        <taxon>Pseudomonadota</taxon>
        <taxon>Gammaproteobacteria</taxon>
        <taxon>Thiotrichales</taxon>
        <taxon>Piscirickettsiaceae</taxon>
        <taxon>Methylophaga</taxon>
    </lineage>
</organism>
<gene>
    <name evidence="2" type="ORF">LP43_0930</name>
</gene>
<keyword evidence="1" id="KW-0472">Membrane</keyword>
<name>A0A0A0BHI1_9GAMM</name>
<evidence type="ECO:0008006" key="4">
    <source>
        <dbReference type="Google" id="ProtNLM"/>
    </source>
</evidence>
<dbReference type="EMBL" id="JRQD01000002">
    <property type="protein sequence ID" value="KGM07320.1"/>
    <property type="molecule type" value="Genomic_DNA"/>
</dbReference>
<dbReference type="InterPro" id="IPR058534">
    <property type="entry name" value="YjdF"/>
</dbReference>
<feature type="transmembrane region" description="Helical" evidence="1">
    <location>
        <begin position="60"/>
        <end position="78"/>
    </location>
</feature>
<dbReference type="AlphaFoldDB" id="A0A0A0BHI1"/>
<proteinExistence type="predicted"/>
<feature type="transmembrane region" description="Helical" evidence="1">
    <location>
        <begin position="31"/>
        <end position="48"/>
    </location>
</feature>
<dbReference type="Proteomes" id="UP000029999">
    <property type="component" value="Unassembled WGS sequence"/>
</dbReference>
<accession>A0A0A0BHI1</accession>
<keyword evidence="1" id="KW-1133">Transmembrane helix</keyword>
<dbReference type="InterPro" id="IPR014509">
    <property type="entry name" value="YjdF-like"/>
</dbReference>
<protein>
    <recommendedName>
        <fullName evidence="4">Inner membrane protein YjdF</fullName>
    </recommendedName>
</protein>
<reference evidence="2 3" key="1">
    <citation type="submission" date="2014-09" db="EMBL/GenBank/DDBJ databases">
        <authorList>
            <person name="Grob C."/>
            <person name="Taubert M."/>
            <person name="Howat A.M."/>
            <person name="Burns O.J."/>
            <person name="Dixon J.L."/>
            <person name="Chen Y."/>
            <person name="Murrell J.C."/>
        </authorList>
    </citation>
    <scope>NUCLEOTIDE SEQUENCE [LARGE SCALE GENOMIC DNA]</scope>
    <source>
        <strain evidence="2">L4</strain>
    </source>
</reference>
<evidence type="ECO:0000256" key="1">
    <source>
        <dbReference type="SAM" id="Phobius"/>
    </source>
</evidence>
<comment type="caution">
    <text evidence="2">The sequence shown here is derived from an EMBL/GenBank/DDBJ whole genome shotgun (WGS) entry which is preliminary data.</text>
</comment>
<dbReference type="PIRSF" id="PIRSF020606">
    <property type="entry name" value="UCP020606"/>
    <property type="match status" value="1"/>
</dbReference>
<dbReference type="Pfam" id="PF09997">
    <property type="entry name" value="DUF2238"/>
    <property type="match status" value="1"/>
</dbReference>
<evidence type="ECO:0000313" key="2">
    <source>
        <dbReference type="EMBL" id="KGM07320.1"/>
    </source>
</evidence>
<feature type="transmembrane region" description="Helical" evidence="1">
    <location>
        <begin position="130"/>
        <end position="153"/>
    </location>
</feature>
<sequence length="204" mass="23252">MTQKQEKLLWLLLVVACLVYSSMDPVADRLTWFMETVPVMIAIPILLITHKSFPLTLISIRLIAVFALILIVGGHYTYAENPLFNWIQDSFDLARNHYDRLGHFVQGIVPALIARELLLRTTLLQRGKWLFFLVCAVSLAISACYEFIEWWAAIINAQAAEAFLGTQGDNWDTQWDMFLALMGSIVAQLSLAHTQDKQLRDLLD</sequence>
<dbReference type="STRING" id="392484.LP43_0930"/>
<keyword evidence="1" id="KW-0812">Transmembrane</keyword>
<evidence type="ECO:0000313" key="3">
    <source>
        <dbReference type="Proteomes" id="UP000029999"/>
    </source>
</evidence>
<dbReference type="RefSeq" id="WP_036312519.1">
    <property type="nucleotide sequence ID" value="NZ_JRQD01000002.1"/>
</dbReference>